<keyword evidence="7" id="KW-0677">Repeat</keyword>
<keyword evidence="4" id="KW-0813">Transport</keyword>
<dbReference type="GO" id="GO:0009055">
    <property type="term" value="F:electron transfer activity"/>
    <property type="evidence" value="ECO:0007669"/>
    <property type="project" value="TreeGrafter"/>
</dbReference>
<comment type="subcellular location">
    <subcellularLocation>
        <location evidence="3">Cell envelope</location>
    </subcellularLocation>
</comment>
<evidence type="ECO:0000313" key="13">
    <source>
        <dbReference type="EMBL" id="MBB4966817.1"/>
    </source>
</evidence>
<dbReference type="FunFam" id="3.30.70.20:FF:000026">
    <property type="entry name" value="Nitrate reductase subunit beta"/>
    <property type="match status" value="1"/>
</dbReference>
<dbReference type="PANTHER" id="PTHR43518:SF1">
    <property type="entry name" value="RESPIRATORY NITRATE REDUCTASE 1 BETA CHAIN"/>
    <property type="match status" value="1"/>
</dbReference>
<evidence type="ECO:0000256" key="3">
    <source>
        <dbReference type="ARBA" id="ARBA00004196"/>
    </source>
</evidence>
<comment type="cofactor">
    <cofactor evidence="1">
        <name>[3Fe-4S] cluster</name>
        <dbReference type="ChEBI" id="CHEBI:21137"/>
    </cofactor>
</comment>
<feature type="domain" description="4Fe-4S ferredoxin-type" evidence="12">
    <location>
        <begin position="206"/>
        <end position="235"/>
    </location>
</feature>
<dbReference type="InterPro" id="IPR029263">
    <property type="entry name" value="Nitr_red_bet_C"/>
</dbReference>
<dbReference type="GO" id="GO:0051539">
    <property type="term" value="F:4 iron, 4 sulfur cluster binding"/>
    <property type="evidence" value="ECO:0007669"/>
    <property type="project" value="UniProtKB-KW"/>
</dbReference>
<evidence type="ECO:0000256" key="4">
    <source>
        <dbReference type="ARBA" id="ARBA00022448"/>
    </source>
</evidence>
<evidence type="ECO:0000256" key="7">
    <source>
        <dbReference type="ARBA" id="ARBA00022737"/>
    </source>
</evidence>
<proteinExistence type="predicted"/>
<keyword evidence="8" id="KW-0249">Electron transport</keyword>
<evidence type="ECO:0000259" key="12">
    <source>
        <dbReference type="PROSITE" id="PS51379"/>
    </source>
</evidence>
<sequence>MRVMAQMAMVMNLDKCIGCHTCSVTCKQAWTNRSGVEYVWFNNVETRPGQGYPRTYEDQERWRGGWTLGKRGRLKLKGGGRLRKLLTIFSNPKLPSINDYYEPWTYDYDNLTSAPLQEHTPVARPRSLISGEPTKITWSANWDDNLGGSPDHGHKDPLLKGIADKVKFEFEQTFMFYLPRICEHCLNPSCAASCPSGAIYKRSEDGIVLVDQDRCRGWRMCVSGCPYKKVYFNHRTGKAEKCTFCFPRIEVGIPTVCAETCVGRLRYIGLVLYDADKVLEAASTPDEKDLYEAQRQVFLDPHDPVVAREAERAGIPRDWIDAAQRSPIYSLINTFKVALPLHPEYRTMPMVWYIPPLSPVVDIVRDTGHDAEDHGNLFAAIEALRIPVEYLAQLFTAGDVEPVNAVLRRLAAMRSYMRDINLGREPREAIATKVGMTGEQVYDMYRLLALAKYDERYVIPPAHAEQAHGLEELATECSLDYEGGPGMGGSGPFGESSGGVSPIAVENFRMLRDRQTSDTMAAPVDKGARVNLLNWDGKGRPDGLFPPKEQPGGGDPAGEVDPKP</sequence>
<protein>
    <submittedName>
        <fullName evidence="13">Nitrate reductase beta subunit</fullName>
        <ecNumber evidence="13">1.7.99.4</ecNumber>
    </submittedName>
</protein>
<evidence type="ECO:0000256" key="9">
    <source>
        <dbReference type="ARBA" id="ARBA00023004"/>
    </source>
</evidence>
<evidence type="ECO:0000256" key="1">
    <source>
        <dbReference type="ARBA" id="ARBA00001927"/>
    </source>
</evidence>
<keyword evidence="14" id="KW-1185">Reference proteome</keyword>
<reference evidence="13 14" key="1">
    <citation type="submission" date="2020-08" db="EMBL/GenBank/DDBJ databases">
        <title>Sequencing the genomes of 1000 actinobacteria strains.</title>
        <authorList>
            <person name="Klenk H.-P."/>
        </authorList>
    </citation>
    <scope>NUCLEOTIDE SEQUENCE [LARGE SCALE GENOMIC DNA]</scope>
    <source>
        <strain evidence="13 14">DSM 45084</strain>
    </source>
</reference>
<keyword evidence="13" id="KW-0560">Oxidoreductase</keyword>
<dbReference type="Proteomes" id="UP000542674">
    <property type="component" value="Unassembled WGS sequence"/>
</dbReference>
<dbReference type="GO" id="GO:0016020">
    <property type="term" value="C:membrane"/>
    <property type="evidence" value="ECO:0007669"/>
    <property type="project" value="TreeGrafter"/>
</dbReference>
<dbReference type="EC" id="1.7.99.4" evidence="13"/>
<dbReference type="PANTHER" id="PTHR43518">
    <property type="entry name" value="NITRATE REDUCTASE BETA SUBUNIT"/>
    <property type="match status" value="1"/>
</dbReference>
<keyword evidence="9" id="KW-0408">Iron</keyword>
<evidence type="ECO:0000313" key="14">
    <source>
        <dbReference type="Proteomes" id="UP000542674"/>
    </source>
</evidence>
<dbReference type="GO" id="GO:0009061">
    <property type="term" value="P:anaerobic respiration"/>
    <property type="evidence" value="ECO:0007669"/>
    <property type="project" value="TreeGrafter"/>
</dbReference>
<keyword evidence="10" id="KW-0411">Iron-sulfur</keyword>
<organism evidence="13 14">
    <name type="scientific">Saccharothrix violaceirubra</name>
    <dbReference type="NCBI Taxonomy" id="413306"/>
    <lineage>
        <taxon>Bacteria</taxon>
        <taxon>Bacillati</taxon>
        <taxon>Actinomycetota</taxon>
        <taxon>Actinomycetes</taxon>
        <taxon>Pseudonocardiales</taxon>
        <taxon>Pseudonocardiaceae</taxon>
        <taxon>Saccharothrix</taxon>
    </lineage>
</organism>
<dbReference type="PROSITE" id="PS51379">
    <property type="entry name" value="4FE4S_FER_2"/>
    <property type="match status" value="3"/>
</dbReference>
<dbReference type="RefSeq" id="WP_184671067.1">
    <property type="nucleotide sequence ID" value="NZ_BAABAI010000022.1"/>
</dbReference>
<dbReference type="GO" id="GO:0008940">
    <property type="term" value="F:nitrate reductase activity"/>
    <property type="evidence" value="ECO:0007669"/>
    <property type="project" value="InterPro"/>
</dbReference>
<evidence type="ECO:0000256" key="6">
    <source>
        <dbReference type="ARBA" id="ARBA00022723"/>
    </source>
</evidence>
<dbReference type="GO" id="GO:0009325">
    <property type="term" value="C:nitrate reductase complex"/>
    <property type="evidence" value="ECO:0007669"/>
    <property type="project" value="InterPro"/>
</dbReference>
<dbReference type="InterPro" id="IPR017896">
    <property type="entry name" value="4Fe4S_Fe-S-bd"/>
</dbReference>
<dbReference type="AlphaFoldDB" id="A0A7W7T5A5"/>
<dbReference type="GO" id="GO:0030313">
    <property type="term" value="C:cell envelope"/>
    <property type="evidence" value="ECO:0007669"/>
    <property type="project" value="UniProtKB-SubCell"/>
</dbReference>
<evidence type="ECO:0000256" key="10">
    <source>
        <dbReference type="ARBA" id="ARBA00023014"/>
    </source>
</evidence>
<feature type="domain" description="4Fe-4S ferredoxin-type" evidence="12">
    <location>
        <begin position="7"/>
        <end position="35"/>
    </location>
</feature>
<dbReference type="InterPro" id="IPR006547">
    <property type="entry name" value="NO3_Rdtase_bsu"/>
</dbReference>
<accession>A0A7W7T5A5</accession>
<dbReference type="SUPFAM" id="SSF54862">
    <property type="entry name" value="4Fe-4S ferredoxins"/>
    <property type="match status" value="1"/>
</dbReference>
<feature type="region of interest" description="Disordered" evidence="11">
    <location>
        <begin position="516"/>
        <end position="564"/>
    </location>
</feature>
<evidence type="ECO:0000256" key="8">
    <source>
        <dbReference type="ARBA" id="ARBA00022982"/>
    </source>
</evidence>
<keyword evidence="6" id="KW-0479">Metal-binding</keyword>
<dbReference type="CDD" id="cd10557">
    <property type="entry name" value="NarH_beta-like"/>
    <property type="match status" value="1"/>
</dbReference>
<evidence type="ECO:0000256" key="11">
    <source>
        <dbReference type="SAM" id="MobiDB-lite"/>
    </source>
</evidence>
<dbReference type="NCBIfam" id="TIGR01660">
    <property type="entry name" value="narH"/>
    <property type="match status" value="1"/>
</dbReference>
<feature type="domain" description="4Fe-4S ferredoxin-type" evidence="12">
    <location>
        <begin position="173"/>
        <end position="204"/>
    </location>
</feature>
<comment type="caution">
    <text evidence="13">The sequence shown here is derived from an EMBL/GenBank/DDBJ whole genome shotgun (WGS) entry which is preliminary data.</text>
</comment>
<comment type="cofactor">
    <cofactor evidence="2">
        <name>[4Fe-4S] cluster</name>
        <dbReference type="ChEBI" id="CHEBI:49883"/>
    </cofactor>
</comment>
<dbReference type="GO" id="GO:0042126">
    <property type="term" value="P:nitrate metabolic process"/>
    <property type="evidence" value="ECO:0007669"/>
    <property type="project" value="InterPro"/>
</dbReference>
<dbReference type="EMBL" id="JACHJS010000001">
    <property type="protein sequence ID" value="MBB4966817.1"/>
    <property type="molecule type" value="Genomic_DNA"/>
</dbReference>
<dbReference type="InterPro" id="IPR038262">
    <property type="entry name" value="Nitr_red_bet_C_sf"/>
</dbReference>
<name>A0A7W7T5A5_9PSEU</name>
<dbReference type="Gene3D" id="1.10.3650.10">
    <property type="entry name" value="nitrate reductase domain like"/>
    <property type="match status" value="1"/>
</dbReference>
<keyword evidence="5" id="KW-0004">4Fe-4S</keyword>
<dbReference type="Pfam" id="PF14711">
    <property type="entry name" value="Nitr_red_bet_C"/>
    <property type="match status" value="1"/>
</dbReference>
<gene>
    <name evidence="13" type="ORF">F4559_004176</name>
</gene>
<dbReference type="Pfam" id="PF13247">
    <property type="entry name" value="Fer4_11"/>
    <property type="match status" value="1"/>
</dbReference>
<dbReference type="FunFam" id="3.30.70.20:FF:000043">
    <property type="entry name" value="Respiratory nitrate reductase beta subunit"/>
    <property type="match status" value="1"/>
</dbReference>
<dbReference type="FunFam" id="3.30.70.20:FF:000008">
    <property type="entry name" value="Respiratory nitrate reductase beta subunit"/>
    <property type="match status" value="1"/>
</dbReference>
<evidence type="ECO:0000256" key="2">
    <source>
        <dbReference type="ARBA" id="ARBA00001966"/>
    </source>
</evidence>
<dbReference type="Gene3D" id="3.30.70.20">
    <property type="match status" value="3"/>
</dbReference>
<evidence type="ECO:0000256" key="5">
    <source>
        <dbReference type="ARBA" id="ARBA00022485"/>
    </source>
</evidence>
<dbReference type="GO" id="GO:0046872">
    <property type="term" value="F:metal ion binding"/>
    <property type="evidence" value="ECO:0007669"/>
    <property type="project" value="UniProtKB-KW"/>
</dbReference>